<evidence type="ECO:0000313" key="3">
    <source>
        <dbReference type="EMBL" id="KAJ8902693.1"/>
    </source>
</evidence>
<keyword evidence="1" id="KW-0175">Coiled coil</keyword>
<dbReference type="AlphaFoldDB" id="A0AAV8UNN0"/>
<evidence type="ECO:0008006" key="5">
    <source>
        <dbReference type="Google" id="ProtNLM"/>
    </source>
</evidence>
<keyword evidence="4" id="KW-1185">Reference proteome</keyword>
<feature type="region of interest" description="Disordered" evidence="2">
    <location>
        <begin position="108"/>
        <end position="158"/>
    </location>
</feature>
<proteinExistence type="predicted"/>
<feature type="compositionally biased region" description="Polar residues" evidence="2">
    <location>
        <begin position="81"/>
        <end position="96"/>
    </location>
</feature>
<accession>A0AAV8UNN0</accession>
<reference evidence="3 4" key="1">
    <citation type="journal article" date="2023" name="Nat. Commun.">
        <title>Origin of minicircular mitochondrial genomes in red algae.</title>
        <authorList>
            <person name="Lee Y."/>
            <person name="Cho C.H."/>
            <person name="Lee Y.M."/>
            <person name="Park S.I."/>
            <person name="Yang J.H."/>
            <person name="West J.A."/>
            <person name="Bhattacharya D."/>
            <person name="Yoon H.S."/>
        </authorList>
    </citation>
    <scope>NUCLEOTIDE SEQUENCE [LARGE SCALE GENOMIC DNA]</scope>
    <source>
        <strain evidence="3 4">CCMP1338</strain>
        <tissue evidence="3">Whole cell</tissue>
    </source>
</reference>
<dbReference type="EMBL" id="JAMWBK010000008">
    <property type="protein sequence ID" value="KAJ8902693.1"/>
    <property type="molecule type" value="Genomic_DNA"/>
</dbReference>
<dbReference type="Proteomes" id="UP001157974">
    <property type="component" value="Unassembled WGS sequence"/>
</dbReference>
<evidence type="ECO:0000313" key="4">
    <source>
        <dbReference type="Proteomes" id="UP001157974"/>
    </source>
</evidence>
<protein>
    <recommendedName>
        <fullName evidence="5">RAB6-interacting golgin</fullName>
    </recommendedName>
</protein>
<gene>
    <name evidence="3" type="ORF">NDN08_006013</name>
</gene>
<feature type="coiled-coil region" evidence="1">
    <location>
        <begin position="21"/>
        <end position="48"/>
    </location>
</feature>
<comment type="caution">
    <text evidence="3">The sequence shown here is derived from an EMBL/GenBank/DDBJ whole genome shotgun (WGS) entry which is preliminary data.</text>
</comment>
<evidence type="ECO:0000256" key="1">
    <source>
        <dbReference type="SAM" id="Coils"/>
    </source>
</evidence>
<evidence type="ECO:0000256" key="2">
    <source>
        <dbReference type="SAM" id="MobiDB-lite"/>
    </source>
</evidence>
<feature type="region of interest" description="Disordered" evidence="2">
    <location>
        <begin position="74"/>
        <end position="96"/>
    </location>
</feature>
<sequence length="158" mass="18033">MEEDEKIRKYRRLAAEAVIVVEDRDEEIAQLKRTVEEFRKELAAKNKYLDQYRVANKQMAEEIRKFREGVPSKKPLRLRLPNTTPSLNPPVVQNGSGRAMLLKTFKPIAEEPDDRELELGGSSPQVEKENLTPLEKLPFPGTPPRGSTEASNPDLYMS</sequence>
<name>A0AAV8UNN0_9RHOD</name>
<organism evidence="3 4">
    <name type="scientific">Rhodosorus marinus</name>
    <dbReference type="NCBI Taxonomy" id="101924"/>
    <lineage>
        <taxon>Eukaryota</taxon>
        <taxon>Rhodophyta</taxon>
        <taxon>Stylonematophyceae</taxon>
        <taxon>Stylonematales</taxon>
        <taxon>Stylonemataceae</taxon>
        <taxon>Rhodosorus</taxon>
    </lineage>
</organism>